<sequence length="156" mass="17465">MKNLLLALLLLYAVTSCSKEAELDTTPTEFSADQYPQKWQLVSMTGNIANMPAQTGAAMAWQEYYIIKANGTFCKTREHAGITTSASGTYKIDATTDMNYLKLTYENDSDIIGNCIVEPTETLQFQSEITLVLGEWSMCDGPRLEYKRVTYDGKED</sequence>
<evidence type="ECO:0000313" key="2">
    <source>
        <dbReference type="EMBL" id="MBC5995009.1"/>
    </source>
</evidence>
<evidence type="ECO:0000313" key="3">
    <source>
        <dbReference type="Proteomes" id="UP000603640"/>
    </source>
</evidence>
<dbReference type="PROSITE" id="PS51257">
    <property type="entry name" value="PROKAR_LIPOPROTEIN"/>
    <property type="match status" value="1"/>
</dbReference>
<feature type="chain" id="PRO_5037020023" description="Lipocalin-like domain-containing protein" evidence="1">
    <location>
        <begin position="22"/>
        <end position="156"/>
    </location>
</feature>
<evidence type="ECO:0000256" key="1">
    <source>
        <dbReference type="SAM" id="SignalP"/>
    </source>
</evidence>
<dbReference type="RefSeq" id="WP_187069036.1">
    <property type="nucleotide sequence ID" value="NZ_JACRVF010000008.1"/>
</dbReference>
<evidence type="ECO:0008006" key="4">
    <source>
        <dbReference type="Google" id="ProtNLM"/>
    </source>
</evidence>
<organism evidence="2 3">
    <name type="scientific">Pontibacter cellulosilyticus</name>
    <dbReference type="NCBI Taxonomy" id="1720253"/>
    <lineage>
        <taxon>Bacteria</taxon>
        <taxon>Pseudomonadati</taxon>
        <taxon>Bacteroidota</taxon>
        <taxon>Cytophagia</taxon>
        <taxon>Cytophagales</taxon>
        <taxon>Hymenobacteraceae</taxon>
        <taxon>Pontibacter</taxon>
    </lineage>
</organism>
<proteinExistence type="predicted"/>
<name>A0A923NB88_9BACT</name>
<feature type="signal peptide" evidence="1">
    <location>
        <begin position="1"/>
        <end position="21"/>
    </location>
</feature>
<keyword evidence="3" id="KW-1185">Reference proteome</keyword>
<comment type="caution">
    <text evidence="2">The sequence shown here is derived from an EMBL/GenBank/DDBJ whole genome shotgun (WGS) entry which is preliminary data.</text>
</comment>
<dbReference type="Proteomes" id="UP000603640">
    <property type="component" value="Unassembled WGS sequence"/>
</dbReference>
<dbReference type="EMBL" id="JACRVF010000008">
    <property type="protein sequence ID" value="MBC5995009.1"/>
    <property type="molecule type" value="Genomic_DNA"/>
</dbReference>
<gene>
    <name evidence="2" type="ORF">H8S84_19340</name>
</gene>
<keyword evidence="1" id="KW-0732">Signal</keyword>
<dbReference type="AlphaFoldDB" id="A0A923NB88"/>
<accession>A0A923NB88</accession>
<reference evidence="2" key="1">
    <citation type="submission" date="2020-08" db="EMBL/GenBank/DDBJ databases">
        <title>Pontibacter sp. SD6 16S ribosomal RNA gene Genome sequencing and assembly.</title>
        <authorList>
            <person name="Kang M."/>
        </authorList>
    </citation>
    <scope>NUCLEOTIDE SEQUENCE</scope>
    <source>
        <strain evidence="2">SD6</strain>
    </source>
</reference>
<protein>
    <recommendedName>
        <fullName evidence="4">Lipocalin-like domain-containing protein</fullName>
    </recommendedName>
</protein>